<keyword evidence="5" id="KW-0808">Transferase</keyword>
<reference evidence="8" key="1">
    <citation type="journal article" date="2019" name="Gigascience">
        <title>De novo genome assembly of the endangered Acer yangbiense, a plant species with extremely small populations endemic to Yunnan Province, China.</title>
        <authorList>
            <person name="Yang J."/>
            <person name="Wariss H.M."/>
            <person name="Tao L."/>
            <person name="Zhang R."/>
            <person name="Yun Q."/>
            <person name="Hollingsworth P."/>
            <person name="Dao Z."/>
            <person name="Luo G."/>
            <person name="Guo H."/>
            <person name="Ma Y."/>
            <person name="Sun W."/>
        </authorList>
    </citation>
    <scope>NUCLEOTIDE SEQUENCE [LARGE SCALE GENOMIC DNA]</scope>
    <source>
        <strain evidence="8">cv. br00</strain>
    </source>
</reference>
<dbReference type="PANTHER" id="PTHR13539:SF3">
    <property type="entry name" value="CALMODULIN-LYSINE N-METHYLTRANSFERASE"/>
    <property type="match status" value="1"/>
</dbReference>
<comment type="subcellular location">
    <subcellularLocation>
        <location evidence="2">Cytoplasm</location>
    </subcellularLocation>
    <subcellularLocation>
        <location evidence="1">Nucleus</location>
    </subcellularLocation>
</comment>
<evidence type="ECO:0000256" key="4">
    <source>
        <dbReference type="ARBA" id="ARBA00022603"/>
    </source>
</evidence>
<dbReference type="AlphaFoldDB" id="A0A5N5MRF8"/>
<dbReference type="Gene3D" id="3.40.50.150">
    <property type="entry name" value="Vaccinia Virus protein VP39"/>
    <property type="match status" value="1"/>
</dbReference>
<evidence type="ECO:0000256" key="2">
    <source>
        <dbReference type="ARBA" id="ARBA00004496"/>
    </source>
</evidence>
<evidence type="ECO:0000313" key="7">
    <source>
        <dbReference type="EMBL" id="KAB5556781.1"/>
    </source>
</evidence>
<keyword evidence="4" id="KW-0489">Methyltransferase</keyword>
<dbReference type="EMBL" id="VDCV01000005">
    <property type="protein sequence ID" value="KAB5556781.1"/>
    <property type="molecule type" value="Genomic_DNA"/>
</dbReference>
<organism evidence="7 8">
    <name type="scientific">Salix brachista</name>
    <dbReference type="NCBI Taxonomy" id="2182728"/>
    <lineage>
        <taxon>Eukaryota</taxon>
        <taxon>Viridiplantae</taxon>
        <taxon>Streptophyta</taxon>
        <taxon>Embryophyta</taxon>
        <taxon>Tracheophyta</taxon>
        <taxon>Spermatophyta</taxon>
        <taxon>Magnoliopsida</taxon>
        <taxon>eudicotyledons</taxon>
        <taxon>Gunneridae</taxon>
        <taxon>Pentapetalae</taxon>
        <taxon>rosids</taxon>
        <taxon>fabids</taxon>
        <taxon>Malpighiales</taxon>
        <taxon>Salicaceae</taxon>
        <taxon>Saliceae</taxon>
        <taxon>Salix</taxon>
    </lineage>
</organism>
<dbReference type="GO" id="GO:0032259">
    <property type="term" value="P:methylation"/>
    <property type="evidence" value="ECO:0007669"/>
    <property type="project" value="UniProtKB-KW"/>
</dbReference>
<evidence type="ECO:0000256" key="1">
    <source>
        <dbReference type="ARBA" id="ARBA00004123"/>
    </source>
</evidence>
<evidence type="ECO:0000256" key="6">
    <source>
        <dbReference type="ARBA" id="ARBA00023242"/>
    </source>
</evidence>
<gene>
    <name evidence="7" type="ORF">DKX38_007690</name>
</gene>
<dbReference type="InterPro" id="IPR029063">
    <property type="entry name" value="SAM-dependent_MTases_sf"/>
</dbReference>
<evidence type="ECO:0000256" key="3">
    <source>
        <dbReference type="ARBA" id="ARBA00022490"/>
    </source>
</evidence>
<keyword evidence="3" id="KW-0963">Cytoplasm</keyword>
<evidence type="ECO:0000313" key="8">
    <source>
        <dbReference type="Proteomes" id="UP000326939"/>
    </source>
</evidence>
<sequence length="187" mass="20886">MGTISKINYYADNQSPCAIKRISRKTHLGFNLIPGQAVEDHVNGELDFIGVWICYALSVDASPKLSVSKFMQRLDNGADLSDFEVSNRYNVDNSGSVCQWPSEDVLSYFCLSRADMFRFVNNADSVLLVILFTVQKTSSTTEALKVVISDGNPVVVTTAVHNMQNLDNLVRQVFLETLFIHYHELGV</sequence>
<dbReference type="InterPro" id="IPR025800">
    <property type="entry name" value="CaM-Lys-N-MeTrfase"/>
</dbReference>
<protein>
    <submittedName>
        <fullName evidence="7">Uncharacterized protein</fullName>
    </submittedName>
</protein>
<keyword evidence="8" id="KW-1185">Reference proteome</keyword>
<dbReference type="GO" id="GO:0005737">
    <property type="term" value="C:cytoplasm"/>
    <property type="evidence" value="ECO:0007669"/>
    <property type="project" value="UniProtKB-SubCell"/>
</dbReference>
<name>A0A5N5MRF8_9ROSI</name>
<dbReference type="Proteomes" id="UP000326939">
    <property type="component" value="Chromosome 5"/>
</dbReference>
<comment type="caution">
    <text evidence="7">The sequence shown here is derived from an EMBL/GenBank/DDBJ whole genome shotgun (WGS) entry which is preliminary data.</text>
</comment>
<accession>A0A5N5MRF8</accession>
<dbReference type="PANTHER" id="PTHR13539">
    <property type="entry name" value="CALMODULIN-LYSINE N-METHYLTRANSFERASE"/>
    <property type="match status" value="1"/>
</dbReference>
<proteinExistence type="predicted"/>
<dbReference type="GO" id="GO:0005634">
    <property type="term" value="C:nucleus"/>
    <property type="evidence" value="ECO:0007669"/>
    <property type="project" value="UniProtKB-SubCell"/>
</dbReference>
<dbReference type="GO" id="GO:0018025">
    <property type="term" value="F:calmodulin-lysine N-methyltransferase activity"/>
    <property type="evidence" value="ECO:0007669"/>
    <property type="project" value="InterPro"/>
</dbReference>
<evidence type="ECO:0000256" key="5">
    <source>
        <dbReference type="ARBA" id="ARBA00022679"/>
    </source>
</evidence>
<keyword evidence="6" id="KW-0539">Nucleus</keyword>